<dbReference type="HOGENOM" id="CLU_001265_60_4_2"/>
<evidence type="ECO:0000256" key="6">
    <source>
        <dbReference type="ARBA" id="ARBA00023136"/>
    </source>
</evidence>
<evidence type="ECO:0000256" key="2">
    <source>
        <dbReference type="ARBA" id="ARBA00022448"/>
    </source>
</evidence>
<dbReference type="InterPro" id="IPR011701">
    <property type="entry name" value="MFS"/>
</dbReference>
<keyword evidence="2" id="KW-0813">Transport</keyword>
<accession>F0QT60</accession>
<gene>
    <name evidence="9" type="ordered locus">VMUT_1444</name>
</gene>
<organism evidence="9 10">
    <name type="scientific">Vulcanisaeta moutnovskia (strain 768-28)</name>
    <dbReference type="NCBI Taxonomy" id="985053"/>
    <lineage>
        <taxon>Archaea</taxon>
        <taxon>Thermoproteota</taxon>
        <taxon>Thermoprotei</taxon>
        <taxon>Thermoproteales</taxon>
        <taxon>Thermoproteaceae</taxon>
        <taxon>Vulcanisaeta</taxon>
    </lineage>
</organism>
<feature type="transmembrane region" description="Helical" evidence="7">
    <location>
        <begin position="158"/>
        <end position="176"/>
    </location>
</feature>
<dbReference type="STRING" id="985053.VMUT_1444"/>
<keyword evidence="10" id="KW-1185">Reference proteome</keyword>
<feature type="transmembrane region" description="Helical" evidence="7">
    <location>
        <begin position="197"/>
        <end position="216"/>
    </location>
</feature>
<feature type="transmembrane region" description="Helical" evidence="7">
    <location>
        <begin position="259"/>
        <end position="282"/>
    </location>
</feature>
<dbReference type="GeneID" id="10289096"/>
<dbReference type="Gene3D" id="1.20.1250.20">
    <property type="entry name" value="MFS general substrate transporter like domains"/>
    <property type="match status" value="1"/>
</dbReference>
<evidence type="ECO:0000313" key="9">
    <source>
        <dbReference type="EMBL" id="ADY01649.1"/>
    </source>
</evidence>
<dbReference type="InterPro" id="IPR050171">
    <property type="entry name" value="MFS_Transporters"/>
</dbReference>
<sequence>MELSNKLALIGAVRSLGGSLLWSFTGFALFQYYRLPLTLTSIFYVAQAVVSSIAFVIGGYLADFLGRVRTMIISAVVSSIVLIIAYLINRPLVVVIMVLIQSFFNNVYGVANTSIVGDYARSFSSLVRYFSRLRVGINAGWAIGPAIGGLLYEVYGFRVLMLLGSIIPLAALPLLVSLNEPNYMVETGLTFHVNKSFALFLIPTFLTFLVMGQLGFPLLTYYNAHDGLTTFQVGLLYMENGLLVVFLQDLIGRYLKKPSLISLGMVIYGVSYLTVAFIPNFAWAIADMFFITFAEMIVSPLSQSIANTLADPRTRGRYMGLYSLVTGLGRTTASSISSLLLPYALRQPLAMWGFVFAVSLSSTGLYAILVKDIAVVSRRA</sequence>
<feature type="transmembrane region" description="Helical" evidence="7">
    <location>
        <begin position="68"/>
        <end position="88"/>
    </location>
</feature>
<dbReference type="KEGG" id="vmo:VMUT_1444"/>
<keyword evidence="3" id="KW-1003">Cell membrane</keyword>
<protein>
    <submittedName>
        <fullName evidence="9">Major facilitator superfamily MFS_1</fullName>
    </submittedName>
</protein>
<evidence type="ECO:0000256" key="7">
    <source>
        <dbReference type="SAM" id="Phobius"/>
    </source>
</evidence>
<feature type="transmembrane region" description="Helical" evidence="7">
    <location>
        <begin position="42"/>
        <end position="61"/>
    </location>
</feature>
<feature type="transmembrane region" description="Helical" evidence="7">
    <location>
        <begin position="7"/>
        <end position="30"/>
    </location>
</feature>
<feature type="transmembrane region" description="Helical" evidence="7">
    <location>
        <begin position="135"/>
        <end position="152"/>
    </location>
</feature>
<dbReference type="PROSITE" id="PS50850">
    <property type="entry name" value="MFS"/>
    <property type="match status" value="1"/>
</dbReference>
<dbReference type="AlphaFoldDB" id="F0QT60"/>
<evidence type="ECO:0000256" key="1">
    <source>
        <dbReference type="ARBA" id="ARBA00004651"/>
    </source>
</evidence>
<reference evidence="9 10" key="1">
    <citation type="journal article" date="2011" name="J. Bacteriol.">
        <title>Complete genome sequence of 'Vulcanisaeta moutnovskia' strain 768-28, a novel member of the hyperthermophilic crenarchaeal genus vulcanisaeta.</title>
        <authorList>
            <person name="Gumerov V.M."/>
            <person name="Mardanov A.V."/>
            <person name="Beletsky A.V."/>
            <person name="Prokofeva M.I."/>
            <person name="Bonch-Osmolovskaya E.A."/>
            <person name="Ravin N.V."/>
            <person name="Skryabin K.G."/>
        </authorList>
    </citation>
    <scope>NUCLEOTIDE SEQUENCE [LARGE SCALE GENOMIC DNA]</scope>
    <source>
        <strain evidence="9 10">768-28</strain>
    </source>
</reference>
<feature type="domain" description="Major facilitator superfamily (MFS) profile" evidence="8">
    <location>
        <begin position="157"/>
        <end position="380"/>
    </location>
</feature>
<evidence type="ECO:0000256" key="5">
    <source>
        <dbReference type="ARBA" id="ARBA00022989"/>
    </source>
</evidence>
<dbReference type="PANTHER" id="PTHR23517:SF14">
    <property type="entry name" value="PUTATIVE-RELATED"/>
    <property type="match status" value="1"/>
</dbReference>
<keyword evidence="5 7" id="KW-1133">Transmembrane helix</keyword>
<dbReference type="SUPFAM" id="SSF103473">
    <property type="entry name" value="MFS general substrate transporter"/>
    <property type="match status" value="1"/>
</dbReference>
<evidence type="ECO:0000259" key="8">
    <source>
        <dbReference type="PROSITE" id="PS50850"/>
    </source>
</evidence>
<proteinExistence type="predicted"/>
<dbReference type="eggNOG" id="arCOG00132">
    <property type="taxonomic scope" value="Archaea"/>
</dbReference>
<evidence type="ECO:0000256" key="4">
    <source>
        <dbReference type="ARBA" id="ARBA00022692"/>
    </source>
</evidence>
<dbReference type="OrthoDB" id="117970at2157"/>
<feature type="transmembrane region" description="Helical" evidence="7">
    <location>
        <begin position="349"/>
        <end position="369"/>
    </location>
</feature>
<evidence type="ECO:0000256" key="3">
    <source>
        <dbReference type="ARBA" id="ARBA00022475"/>
    </source>
</evidence>
<feature type="transmembrane region" description="Helical" evidence="7">
    <location>
        <begin position="94"/>
        <end position="115"/>
    </location>
</feature>
<name>F0QT60_VULM7</name>
<evidence type="ECO:0000313" key="10">
    <source>
        <dbReference type="Proteomes" id="UP000007485"/>
    </source>
</evidence>
<keyword evidence="4 7" id="KW-0812">Transmembrane</keyword>
<dbReference type="InterPro" id="IPR036259">
    <property type="entry name" value="MFS_trans_sf"/>
</dbReference>
<dbReference type="RefSeq" id="WP_013604811.1">
    <property type="nucleotide sequence ID" value="NC_015151.1"/>
</dbReference>
<dbReference type="GO" id="GO:0022857">
    <property type="term" value="F:transmembrane transporter activity"/>
    <property type="evidence" value="ECO:0007669"/>
    <property type="project" value="InterPro"/>
</dbReference>
<keyword evidence="6 7" id="KW-0472">Membrane</keyword>
<dbReference type="Proteomes" id="UP000007485">
    <property type="component" value="Chromosome"/>
</dbReference>
<feature type="transmembrane region" description="Helical" evidence="7">
    <location>
        <begin position="228"/>
        <end position="247"/>
    </location>
</feature>
<dbReference type="Pfam" id="PF07690">
    <property type="entry name" value="MFS_1"/>
    <property type="match status" value="1"/>
</dbReference>
<dbReference type="GO" id="GO:0005886">
    <property type="term" value="C:plasma membrane"/>
    <property type="evidence" value="ECO:0007669"/>
    <property type="project" value="UniProtKB-SubCell"/>
</dbReference>
<dbReference type="InterPro" id="IPR020846">
    <property type="entry name" value="MFS_dom"/>
</dbReference>
<dbReference type="EMBL" id="CP002529">
    <property type="protein sequence ID" value="ADY01649.1"/>
    <property type="molecule type" value="Genomic_DNA"/>
</dbReference>
<dbReference type="PANTHER" id="PTHR23517">
    <property type="entry name" value="RESISTANCE PROTEIN MDTM, PUTATIVE-RELATED-RELATED"/>
    <property type="match status" value="1"/>
</dbReference>
<comment type="subcellular location">
    <subcellularLocation>
        <location evidence="1">Cell membrane</location>
        <topology evidence="1">Multi-pass membrane protein</topology>
    </subcellularLocation>
</comment>